<evidence type="ECO:0000256" key="2">
    <source>
        <dbReference type="SAM" id="Phobius"/>
    </source>
</evidence>
<dbReference type="AlphaFoldDB" id="H8XQR0"/>
<dbReference type="eggNOG" id="ENOG5032TXH">
    <property type="taxonomic scope" value="Bacteria"/>
</dbReference>
<reference evidence="5" key="2">
    <citation type="submission" date="2012-03" db="EMBL/GenBank/DDBJ databases">
        <title>Complete genome sequence of Flavobacterium indicum GPTSA100-9T, isolated from warm spring water.</title>
        <authorList>
            <person name="Barbier P."/>
            <person name="Houel A."/>
            <person name="Loux V."/>
            <person name="Poulain J."/>
            <person name="Bernardet J.-F."/>
            <person name="Touchon M."/>
            <person name="Duchaud E."/>
        </authorList>
    </citation>
    <scope>NUCLEOTIDE SEQUENCE [LARGE SCALE GENOMIC DNA]</scope>
    <source>
        <strain evidence="5">DSM 17447 / CIP 109464 / GPTSA100-9</strain>
    </source>
</reference>
<sequence length="166" mass="18339">MNEAHIHMLVNHFPIIGLFFGLGLVLFGLVKKNSVLKSAAFVILIICVISGQLAMMTGDKAEHFVEDLPGFSHEVIHEHEEAAEAFMIPMYILGVASIVGLYAQSKKLSFEKWISYLVLVLGVVCVFLSKNAGTTGGEIRHTEIRENDSTFSNSNTSNQVEEEKNE</sequence>
<keyword evidence="2" id="KW-1133">Transmembrane helix</keyword>
<dbReference type="EMBL" id="HE774682">
    <property type="protein sequence ID" value="CCG53358.1"/>
    <property type="molecule type" value="Genomic_DNA"/>
</dbReference>
<dbReference type="Proteomes" id="UP000007599">
    <property type="component" value="Chromosome I"/>
</dbReference>
<protein>
    <recommendedName>
        <fullName evidence="3">DUF2231 domain-containing protein</fullName>
    </recommendedName>
</protein>
<accession>H8XQR0</accession>
<name>H8XQR0_FLAIG</name>
<dbReference type="Pfam" id="PF09990">
    <property type="entry name" value="DUF2231"/>
    <property type="match status" value="1"/>
</dbReference>
<gene>
    <name evidence="4" type="ordered locus">KQS_06995</name>
</gene>
<evidence type="ECO:0000313" key="4">
    <source>
        <dbReference type="EMBL" id="CCG53358.1"/>
    </source>
</evidence>
<reference evidence="4 5" key="1">
    <citation type="journal article" date="2012" name="J. Bacteriol.">
        <title>Complete Genome Sequence of Flavobacterium indicum GPSTA100-9T, Isolated from Warm Spring Water.</title>
        <authorList>
            <person name="Barbier P."/>
            <person name="Houel A."/>
            <person name="Loux V."/>
            <person name="Poulain J."/>
            <person name="Bernardet J.F."/>
            <person name="Touchon M."/>
            <person name="Duchaud E."/>
        </authorList>
    </citation>
    <scope>NUCLEOTIDE SEQUENCE [LARGE SCALE GENOMIC DNA]</scope>
    <source>
        <strain evidence="5">DSM 17447 / CIP 109464 / GPTSA100-9</strain>
    </source>
</reference>
<dbReference type="InterPro" id="IPR019251">
    <property type="entry name" value="DUF2231_TM"/>
</dbReference>
<keyword evidence="2" id="KW-0472">Membrane</keyword>
<evidence type="ECO:0000259" key="3">
    <source>
        <dbReference type="Pfam" id="PF09990"/>
    </source>
</evidence>
<evidence type="ECO:0000256" key="1">
    <source>
        <dbReference type="SAM" id="MobiDB-lite"/>
    </source>
</evidence>
<dbReference type="PATRIC" id="fig|1094466.5.peg.1377"/>
<proteinExistence type="predicted"/>
<feature type="transmembrane region" description="Helical" evidence="2">
    <location>
        <begin position="113"/>
        <end position="129"/>
    </location>
</feature>
<feature type="transmembrane region" description="Helical" evidence="2">
    <location>
        <begin position="12"/>
        <end position="30"/>
    </location>
</feature>
<feature type="transmembrane region" description="Helical" evidence="2">
    <location>
        <begin position="82"/>
        <end position="101"/>
    </location>
</feature>
<dbReference type="OrthoDB" id="853672at2"/>
<dbReference type="HOGENOM" id="CLU_126507_0_0_10"/>
<feature type="compositionally biased region" description="Low complexity" evidence="1">
    <location>
        <begin position="149"/>
        <end position="158"/>
    </location>
</feature>
<keyword evidence="2" id="KW-0812">Transmembrane</keyword>
<feature type="domain" description="DUF2231" evidence="3">
    <location>
        <begin position="6"/>
        <end position="139"/>
    </location>
</feature>
<dbReference type="RefSeq" id="WP_014388483.1">
    <property type="nucleotide sequence ID" value="NC_017025.1"/>
</dbReference>
<feature type="transmembrane region" description="Helical" evidence="2">
    <location>
        <begin position="39"/>
        <end position="58"/>
    </location>
</feature>
<keyword evidence="5" id="KW-1185">Reference proteome</keyword>
<dbReference type="STRING" id="1094466.KQS_06995"/>
<evidence type="ECO:0000313" key="5">
    <source>
        <dbReference type="Proteomes" id="UP000007599"/>
    </source>
</evidence>
<feature type="region of interest" description="Disordered" evidence="1">
    <location>
        <begin position="144"/>
        <end position="166"/>
    </location>
</feature>
<dbReference type="KEGG" id="fin:KQS_06995"/>
<organism evidence="4 5">
    <name type="scientific">Flavobacterium indicum (strain DSM 17447 / CIP 109464 / GPTSA100-9)</name>
    <dbReference type="NCBI Taxonomy" id="1094466"/>
    <lineage>
        <taxon>Bacteria</taxon>
        <taxon>Pseudomonadati</taxon>
        <taxon>Bacteroidota</taxon>
        <taxon>Flavobacteriia</taxon>
        <taxon>Flavobacteriales</taxon>
        <taxon>Flavobacteriaceae</taxon>
        <taxon>Flavobacterium</taxon>
    </lineage>
</organism>